<dbReference type="EMBL" id="BDUD01000002">
    <property type="protein sequence ID" value="GBG23195.1"/>
    <property type="molecule type" value="Genomic_DNA"/>
</dbReference>
<evidence type="ECO:0000313" key="1">
    <source>
        <dbReference type="EMBL" id="GBG23195.1"/>
    </source>
</evidence>
<name>A0A2R5FY54_NOSCO</name>
<reference evidence="1 2" key="1">
    <citation type="submission" date="2017-06" db="EMBL/GenBank/DDBJ databases">
        <title>Genome sequencing of cyanobaciteial culture collection at National Institute for Environmental Studies (NIES).</title>
        <authorList>
            <person name="Hirose Y."/>
            <person name="Shimura Y."/>
            <person name="Fujisawa T."/>
            <person name="Nakamura Y."/>
            <person name="Kawachi M."/>
        </authorList>
    </citation>
    <scope>NUCLEOTIDE SEQUENCE [LARGE SCALE GENOMIC DNA]</scope>
    <source>
        <strain evidence="1 2">NIES-4072</strain>
    </source>
</reference>
<dbReference type="AlphaFoldDB" id="A0A2R5FY54"/>
<dbReference type="Proteomes" id="UP000245124">
    <property type="component" value="Unassembled WGS sequence"/>
</dbReference>
<proteinExistence type="predicted"/>
<evidence type="ECO:0000313" key="2">
    <source>
        <dbReference type="Proteomes" id="UP000245124"/>
    </source>
</evidence>
<gene>
    <name evidence="1" type="ORF">NIES4072_69070</name>
</gene>
<comment type="caution">
    <text evidence="1">The sequence shown here is derived from an EMBL/GenBank/DDBJ whole genome shotgun (WGS) entry which is preliminary data.</text>
</comment>
<keyword evidence="2" id="KW-1185">Reference proteome</keyword>
<organism evidence="1 2">
    <name type="scientific">Nostoc commune NIES-4072</name>
    <dbReference type="NCBI Taxonomy" id="2005467"/>
    <lineage>
        <taxon>Bacteria</taxon>
        <taxon>Bacillati</taxon>
        <taxon>Cyanobacteriota</taxon>
        <taxon>Cyanophyceae</taxon>
        <taxon>Nostocales</taxon>
        <taxon>Nostocaceae</taxon>
        <taxon>Nostoc</taxon>
    </lineage>
</organism>
<protein>
    <submittedName>
        <fullName evidence="1">Uncharacterized protein</fullName>
    </submittedName>
</protein>
<dbReference type="RefSeq" id="WP_181374329.1">
    <property type="nucleotide sequence ID" value="NZ_BDUD01000002.1"/>
</dbReference>
<sequence>METPKVVTIPNHWTSPKYSLGQRTKQGVIVGIQYYPPNNLLTGLCNESWRYAVLNKNDFSEVSHLEEEKIHPLTPLELRTELQAEIEAYQCKILTHLPHPNCHKRKLLRKKRQERIKTYI</sequence>
<accession>A0A2R5FY54</accession>